<dbReference type="SUPFAM" id="SSF52218">
    <property type="entry name" value="Flavoproteins"/>
    <property type="match status" value="1"/>
</dbReference>
<dbReference type="Pfam" id="PF03358">
    <property type="entry name" value="FMN_red"/>
    <property type="match status" value="1"/>
</dbReference>
<dbReference type="RefSeq" id="WP_055278014.1">
    <property type="nucleotide sequence ID" value="NZ_CYZV01000083.1"/>
</dbReference>
<dbReference type="PANTHER" id="PTHR43278">
    <property type="entry name" value="NAD(P)H-DEPENDENT FMN-CONTAINING OXIDOREDUCTASE YWQN-RELATED"/>
    <property type="match status" value="1"/>
</dbReference>
<evidence type="ECO:0000313" key="4">
    <source>
        <dbReference type="EMBL" id="CUO90550.1"/>
    </source>
</evidence>
<dbReference type="GO" id="GO:0016491">
    <property type="term" value="F:oxidoreductase activity"/>
    <property type="evidence" value="ECO:0007669"/>
    <property type="project" value="InterPro"/>
</dbReference>
<evidence type="ECO:0000259" key="3">
    <source>
        <dbReference type="Pfam" id="PF03358"/>
    </source>
</evidence>
<dbReference type="Gene3D" id="3.40.50.360">
    <property type="match status" value="1"/>
</dbReference>
<proteinExistence type="predicted"/>
<keyword evidence="2" id="KW-0288">FMN</keyword>
<dbReference type="InterPro" id="IPR005025">
    <property type="entry name" value="FMN_Rdtase-like_dom"/>
</dbReference>
<protein>
    <submittedName>
        <fullName evidence="4">NADPH-dependent FMN reductase</fullName>
    </submittedName>
</protein>
<dbReference type="EMBL" id="CYZV01000083">
    <property type="protein sequence ID" value="CUO90550.1"/>
    <property type="molecule type" value="Genomic_DNA"/>
</dbReference>
<keyword evidence="1" id="KW-0285">Flavoprotein</keyword>
<name>A0A174J0B8_9CLOT</name>
<reference evidence="4 5" key="1">
    <citation type="submission" date="2015-09" db="EMBL/GenBank/DDBJ databases">
        <authorList>
            <consortium name="Pathogen Informatics"/>
        </authorList>
    </citation>
    <scope>NUCLEOTIDE SEQUENCE [LARGE SCALE GENOMIC DNA]</scope>
    <source>
        <strain evidence="4 5">2789STDY5834855</strain>
    </source>
</reference>
<dbReference type="OrthoDB" id="9790975at2"/>
<dbReference type="PANTHER" id="PTHR43278:SF4">
    <property type="entry name" value="NAD(P)H-DEPENDENT FMN-CONTAINING OXIDOREDUCTASE YWQN-RELATED"/>
    <property type="match status" value="1"/>
</dbReference>
<sequence>MKVLLINGSPHKEGCTFVALSEVAKTLQNEGIETEICWIGNKPIGGCIACKSCVKTGKCAFDDVVNVIHEKAKKADGFIFGTPVHYASASGNMTAFMDRLFYSEIGGQGNKNFRLKPAACVISARRAGTTATFDQMNKYFAIQEMPIITAKYWNMVHGAAPEQVQEDKEGLMNMRVLGRNMAFALKCKEIAMKQGLELPTVEPAVFTNFIR</sequence>
<evidence type="ECO:0000256" key="1">
    <source>
        <dbReference type="ARBA" id="ARBA00022630"/>
    </source>
</evidence>
<dbReference type="Proteomes" id="UP000095558">
    <property type="component" value="Unassembled WGS sequence"/>
</dbReference>
<organism evidence="4 5">
    <name type="scientific">Clostridium disporicum</name>
    <dbReference type="NCBI Taxonomy" id="84024"/>
    <lineage>
        <taxon>Bacteria</taxon>
        <taxon>Bacillati</taxon>
        <taxon>Bacillota</taxon>
        <taxon>Clostridia</taxon>
        <taxon>Eubacteriales</taxon>
        <taxon>Clostridiaceae</taxon>
        <taxon>Clostridium</taxon>
    </lineage>
</organism>
<dbReference type="InterPro" id="IPR029039">
    <property type="entry name" value="Flavoprotein-like_sf"/>
</dbReference>
<accession>A0A174J0B8</accession>
<dbReference type="InterPro" id="IPR051796">
    <property type="entry name" value="ISF_SsuE-like"/>
</dbReference>
<evidence type="ECO:0000313" key="5">
    <source>
        <dbReference type="Proteomes" id="UP000095558"/>
    </source>
</evidence>
<gene>
    <name evidence="4" type="ORF">ERS852470_03678</name>
</gene>
<evidence type="ECO:0000256" key="2">
    <source>
        <dbReference type="ARBA" id="ARBA00022643"/>
    </source>
</evidence>
<dbReference type="AlphaFoldDB" id="A0A174J0B8"/>
<feature type="domain" description="NADPH-dependent FMN reductase-like" evidence="3">
    <location>
        <begin position="1"/>
        <end position="158"/>
    </location>
</feature>